<evidence type="ECO:0000313" key="1">
    <source>
        <dbReference type="EMBL" id="GGS45431.1"/>
    </source>
</evidence>
<reference evidence="1" key="1">
    <citation type="journal article" date="2014" name="Int. J. Syst. Evol. Microbiol.">
        <title>Complete genome sequence of Corynebacterium casei LMG S-19264T (=DSM 44701T), isolated from a smear-ripened cheese.</title>
        <authorList>
            <consortium name="US DOE Joint Genome Institute (JGI-PGF)"/>
            <person name="Walter F."/>
            <person name="Albersmeier A."/>
            <person name="Kalinowski J."/>
            <person name="Ruckert C."/>
        </authorList>
    </citation>
    <scope>NUCLEOTIDE SEQUENCE</scope>
    <source>
        <strain evidence="1">JCM 4234</strain>
    </source>
</reference>
<accession>A0A918LG52</accession>
<dbReference type="EMBL" id="BMSL01000010">
    <property type="protein sequence ID" value="GGS45431.1"/>
    <property type="molecule type" value="Genomic_DNA"/>
</dbReference>
<evidence type="ECO:0000313" key="2">
    <source>
        <dbReference type="Proteomes" id="UP000653493"/>
    </source>
</evidence>
<sequence>MCSHRSSCPGSDTVPAHVVAARPEQGWYLLCDGTIVFDDTGELLPDGRAVGPHRVAAGVLTIAA</sequence>
<keyword evidence="2" id="KW-1185">Reference proteome</keyword>
<dbReference type="InterPro" id="IPR046041">
    <property type="entry name" value="DUF5999"/>
</dbReference>
<name>A0A918LG52_STRGD</name>
<protein>
    <submittedName>
        <fullName evidence="1">Uncharacterized protein</fullName>
    </submittedName>
</protein>
<gene>
    <name evidence="1" type="ORF">GCM10010238_39170</name>
</gene>
<reference evidence="1" key="2">
    <citation type="submission" date="2020-09" db="EMBL/GenBank/DDBJ databases">
        <authorList>
            <person name="Sun Q."/>
            <person name="Ohkuma M."/>
        </authorList>
    </citation>
    <scope>NUCLEOTIDE SEQUENCE</scope>
    <source>
        <strain evidence="1">JCM 4234</strain>
    </source>
</reference>
<dbReference type="Proteomes" id="UP000653493">
    <property type="component" value="Unassembled WGS sequence"/>
</dbReference>
<comment type="caution">
    <text evidence="1">The sequence shown here is derived from an EMBL/GenBank/DDBJ whole genome shotgun (WGS) entry which is preliminary data.</text>
</comment>
<dbReference type="AlphaFoldDB" id="A0A918LG52"/>
<organism evidence="1 2">
    <name type="scientific">Streptomyces griseoviridis</name>
    <dbReference type="NCBI Taxonomy" id="45398"/>
    <lineage>
        <taxon>Bacteria</taxon>
        <taxon>Bacillati</taxon>
        <taxon>Actinomycetota</taxon>
        <taxon>Actinomycetes</taxon>
        <taxon>Kitasatosporales</taxon>
        <taxon>Streptomycetaceae</taxon>
        <taxon>Streptomyces</taxon>
    </lineage>
</organism>
<dbReference type="Pfam" id="PF19462">
    <property type="entry name" value="DUF5999"/>
    <property type="match status" value="1"/>
</dbReference>
<proteinExistence type="predicted"/>